<evidence type="ECO:0000313" key="3">
    <source>
        <dbReference type="Proteomes" id="UP001321748"/>
    </source>
</evidence>
<proteinExistence type="predicted"/>
<feature type="compositionally biased region" description="Low complexity" evidence="1">
    <location>
        <begin position="64"/>
        <end position="76"/>
    </location>
</feature>
<gene>
    <name evidence="2" type="ORF">KIMH_14720</name>
</gene>
<name>A0ABN6SH71_9BIFI</name>
<dbReference type="EMBL" id="AP026800">
    <property type="protein sequence ID" value="BDR55361.1"/>
    <property type="molecule type" value="Genomic_DNA"/>
</dbReference>
<accession>A0ABN6SH71</accession>
<dbReference type="RefSeq" id="WP_317642854.1">
    <property type="nucleotide sequence ID" value="NZ_AP026800.1"/>
</dbReference>
<keyword evidence="3" id="KW-1185">Reference proteome</keyword>
<dbReference type="Proteomes" id="UP001321748">
    <property type="component" value="Chromosome"/>
</dbReference>
<reference evidence="2 3" key="1">
    <citation type="journal article" date="2023" name="Microbiol. Spectr.">
        <title>Symbiosis of Carpenter Bees with Uncharacterized Lactic Acid Bacteria Showing NAD Auxotrophy.</title>
        <authorList>
            <person name="Kawasaki S."/>
            <person name="Ozawa K."/>
            <person name="Mori T."/>
            <person name="Yamamoto A."/>
            <person name="Ito M."/>
            <person name="Ohkuma M."/>
            <person name="Sakamoto M."/>
            <person name="Matsutani M."/>
        </authorList>
    </citation>
    <scope>NUCLEOTIDE SEQUENCE [LARGE SCALE GENOMIC DNA]</scope>
    <source>
        <strain evidence="2 3">KimH</strain>
    </source>
</reference>
<organism evidence="2 3">
    <name type="scientific">Bombiscardovia apis</name>
    <dbReference type="NCBI Taxonomy" id="2932182"/>
    <lineage>
        <taxon>Bacteria</taxon>
        <taxon>Bacillati</taxon>
        <taxon>Actinomycetota</taxon>
        <taxon>Actinomycetes</taxon>
        <taxon>Bifidobacteriales</taxon>
        <taxon>Bifidobacteriaceae</taxon>
        <taxon>Bombiscardovia</taxon>
    </lineage>
</organism>
<evidence type="ECO:0000313" key="2">
    <source>
        <dbReference type="EMBL" id="BDR55361.1"/>
    </source>
</evidence>
<sequence>MSDFDLGDGLRKVMLAGIGALATGVEKGQEIVDQLVDKGELTVNQGKELNTELKRKAAARRQNRQAAPADAAQAAKTEAEDHPESSIPTPTPGAVYNIKTED</sequence>
<evidence type="ECO:0008006" key="4">
    <source>
        <dbReference type="Google" id="ProtNLM"/>
    </source>
</evidence>
<feature type="region of interest" description="Disordered" evidence="1">
    <location>
        <begin position="54"/>
        <end position="102"/>
    </location>
</feature>
<protein>
    <recommendedName>
        <fullName evidence="4">Cytosolic protein</fullName>
    </recommendedName>
</protein>
<evidence type="ECO:0000256" key="1">
    <source>
        <dbReference type="SAM" id="MobiDB-lite"/>
    </source>
</evidence>